<dbReference type="PANTHER" id="PTHR15503:SF36">
    <property type="entry name" value="RETROTRANSPOSON GAG-LIKE PROTEIN 5"/>
    <property type="match status" value="1"/>
</dbReference>
<dbReference type="InterPro" id="IPR001878">
    <property type="entry name" value="Znf_CCHC"/>
</dbReference>
<dbReference type="CDD" id="cd00303">
    <property type="entry name" value="retropepsin_like"/>
    <property type="match status" value="1"/>
</dbReference>
<keyword evidence="5" id="KW-1185">Reference proteome</keyword>
<dbReference type="SUPFAM" id="SSF50630">
    <property type="entry name" value="Acid proteases"/>
    <property type="match status" value="1"/>
</dbReference>
<evidence type="ECO:0000259" key="3">
    <source>
        <dbReference type="PROSITE" id="PS50158"/>
    </source>
</evidence>
<name>A0A673B2F2_9TELE</name>
<dbReference type="SUPFAM" id="SSF56672">
    <property type="entry name" value="DNA/RNA polymerases"/>
    <property type="match status" value="1"/>
</dbReference>
<organism evidence="4 5">
    <name type="scientific">Sphaeramia orbicularis</name>
    <name type="common">orbiculate cardinalfish</name>
    <dbReference type="NCBI Taxonomy" id="375764"/>
    <lineage>
        <taxon>Eukaryota</taxon>
        <taxon>Metazoa</taxon>
        <taxon>Chordata</taxon>
        <taxon>Craniata</taxon>
        <taxon>Vertebrata</taxon>
        <taxon>Euteleostomi</taxon>
        <taxon>Actinopterygii</taxon>
        <taxon>Neopterygii</taxon>
        <taxon>Teleostei</taxon>
        <taxon>Neoteleostei</taxon>
        <taxon>Acanthomorphata</taxon>
        <taxon>Gobiaria</taxon>
        <taxon>Kurtiformes</taxon>
        <taxon>Apogonoidei</taxon>
        <taxon>Apogonidae</taxon>
        <taxon>Apogoninae</taxon>
        <taxon>Sphaeramia</taxon>
    </lineage>
</organism>
<proteinExistence type="predicted"/>
<dbReference type="InterPro" id="IPR036875">
    <property type="entry name" value="Znf_CCHC_sf"/>
</dbReference>
<dbReference type="InParanoid" id="A0A673B2F2"/>
<dbReference type="AlphaFoldDB" id="A0A673B2F2"/>
<evidence type="ECO:0000313" key="4">
    <source>
        <dbReference type="Ensembl" id="ENSSORP00005034728.1"/>
    </source>
</evidence>
<evidence type="ECO:0000256" key="1">
    <source>
        <dbReference type="PROSITE-ProRule" id="PRU00047"/>
    </source>
</evidence>
<evidence type="ECO:0000313" key="5">
    <source>
        <dbReference type="Proteomes" id="UP000472271"/>
    </source>
</evidence>
<feature type="compositionally biased region" description="Basic and acidic residues" evidence="2">
    <location>
        <begin position="246"/>
        <end position="256"/>
    </location>
</feature>
<evidence type="ECO:0000256" key="2">
    <source>
        <dbReference type="SAM" id="MobiDB-lite"/>
    </source>
</evidence>
<feature type="compositionally biased region" description="Polar residues" evidence="2">
    <location>
        <begin position="259"/>
        <end position="273"/>
    </location>
</feature>
<dbReference type="Proteomes" id="UP000472271">
    <property type="component" value="Chromosome 12"/>
</dbReference>
<dbReference type="CDD" id="cd01647">
    <property type="entry name" value="RT_LTR"/>
    <property type="match status" value="1"/>
</dbReference>
<dbReference type="PANTHER" id="PTHR15503">
    <property type="entry name" value="LDOC1 RELATED"/>
    <property type="match status" value="1"/>
</dbReference>
<dbReference type="Pfam" id="PF03732">
    <property type="entry name" value="Retrotrans_gag"/>
    <property type="match status" value="1"/>
</dbReference>
<feature type="region of interest" description="Disordered" evidence="2">
    <location>
        <begin position="246"/>
        <end position="289"/>
    </location>
</feature>
<dbReference type="SUPFAM" id="SSF57756">
    <property type="entry name" value="Retrovirus zinc finger-like domains"/>
    <property type="match status" value="1"/>
</dbReference>
<dbReference type="Gene3D" id="3.10.10.10">
    <property type="entry name" value="HIV Type 1 Reverse Transcriptase, subunit A, domain 1"/>
    <property type="match status" value="1"/>
</dbReference>
<sequence length="716" mass="80044">SCLVCPSPSLSAPGVSLVIVHTCFDPYKTDQILKINHTMQRILAHLESGNHVPTQLVRMAPAASSMPPPAEPTVSVPPRSSPQLAPPDKFSGQSGDCRTFIFQCDLHFKLFPVIYETEYTKLAFIISHLTGWAAEWATSEWDRGSTACQSAKAFFVALRRVFDHVAPTREAVRRLENLRQGDLSVGEYSIRFRSAADNTDWNDAALKDAFRRGLSGVLKDQLAPLEEPPDLDSLITMATRLDIRNREKDQERRYEDGWSSFQSALPHPSTSAQRPYVPSAPPAGEEEPMQLGRTHISPTERQRHRQEGRCYYCGQQGHLRAACRIRKPRSSPELHDLTNIHPLPSSPRRTLTPVMFIVHNSRIELGAFIDSGADENLMDEALVKSLNLKMCELPSKVTAQGITGVELFQVSHHTEPLLMNIDDHSELVGFQIVKSLAHPIVLGLPWLKRHRPSIDWVTGRIEAWGKDCNVNCVSNTHNVASASFPKHPMNMQNQGNSEVSDLSNVPSHYHHLREVFSKTRASSLPPHRDYDCPIDLLPGAPIPKGRMYSLSQTETKAMEDYIDQSLKSGIIRPSSSPAGAGFFFVAKKDGTLRPCIDYSPLNEITVKNRHPLPLMANAYHLVRIREGDEWKTGFNTPSGHFEYLVMPFGLANAPAVQARWSLFFNRFNFTLSYRPGSKNGKPDALSRLYEPVPRAKDPEPILPPSHVVGAVSWPIE</sequence>
<feature type="domain" description="CCHC-type" evidence="3">
    <location>
        <begin position="309"/>
        <end position="324"/>
    </location>
</feature>
<keyword evidence="1" id="KW-0862">Zinc</keyword>
<dbReference type="InterPro" id="IPR032567">
    <property type="entry name" value="RTL1-rel"/>
</dbReference>
<feature type="region of interest" description="Disordered" evidence="2">
    <location>
        <begin position="61"/>
        <end position="91"/>
    </location>
</feature>
<reference evidence="4" key="2">
    <citation type="submission" date="2025-08" db="UniProtKB">
        <authorList>
            <consortium name="Ensembl"/>
        </authorList>
    </citation>
    <scope>IDENTIFICATION</scope>
</reference>
<dbReference type="Gene3D" id="2.40.70.10">
    <property type="entry name" value="Acid Proteases"/>
    <property type="match status" value="1"/>
</dbReference>
<reference evidence="4" key="1">
    <citation type="submission" date="2019-06" db="EMBL/GenBank/DDBJ databases">
        <authorList>
            <consortium name="Wellcome Sanger Institute Data Sharing"/>
        </authorList>
    </citation>
    <scope>NUCLEOTIDE SEQUENCE [LARGE SCALE GENOMIC DNA]</scope>
</reference>
<keyword evidence="1" id="KW-0863">Zinc-finger</keyword>
<keyword evidence="1" id="KW-0479">Metal-binding</keyword>
<dbReference type="Ensembl" id="ENSSORT00005035651.1">
    <property type="protein sequence ID" value="ENSSORP00005034728.1"/>
    <property type="gene ID" value="ENSSORG00005016367.1"/>
</dbReference>
<dbReference type="InterPro" id="IPR043502">
    <property type="entry name" value="DNA/RNA_pol_sf"/>
</dbReference>
<dbReference type="SMART" id="SM00343">
    <property type="entry name" value="ZnF_C2HC"/>
    <property type="match status" value="1"/>
</dbReference>
<dbReference type="InterPro" id="IPR021109">
    <property type="entry name" value="Peptidase_aspartic_dom_sf"/>
</dbReference>
<dbReference type="GO" id="GO:0003676">
    <property type="term" value="F:nucleic acid binding"/>
    <property type="evidence" value="ECO:0007669"/>
    <property type="project" value="InterPro"/>
</dbReference>
<reference evidence="4" key="3">
    <citation type="submission" date="2025-09" db="UniProtKB">
        <authorList>
            <consortium name="Ensembl"/>
        </authorList>
    </citation>
    <scope>IDENTIFICATION</scope>
</reference>
<protein>
    <recommendedName>
        <fullName evidence="3">CCHC-type domain-containing protein</fullName>
    </recommendedName>
</protein>
<dbReference type="GO" id="GO:0008270">
    <property type="term" value="F:zinc ion binding"/>
    <property type="evidence" value="ECO:0007669"/>
    <property type="project" value="UniProtKB-KW"/>
</dbReference>
<accession>A0A673B2F2</accession>
<dbReference type="InterPro" id="IPR005162">
    <property type="entry name" value="Retrotrans_gag_dom"/>
</dbReference>
<dbReference type="FunFam" id="3.10.10.10:FF:000002">
    <property type="entry name" value="Retrovirus-related Pol polyprotein from transposon 17.6-like protein"/>
    <property type="match status" value="1"/>
</dbReference>
<dbReference type="PROSITE" id="PS50158">
    <property type="entry name" value="ZF_CCHC"/>
    <property type="match status" value="1"/>
</dbReference>